<accession>A0A5C7EVK4</accession>
<comment type="function">
    <text evidence="6 7">Required for the first step of histidine biosynthesis. May allow the feedback regulation of ATP phosphoribosyltransferase activity by histidine.</text>
</comment>
<evidence type="ECO:0000256" key="8">
    <source>
        <dbReference type="PIRSR" id="PIRSR001549-1"/>
    </source>
</evidence>
<sequence length="387" mass="42251">MRNWILPEYVQDILPPEAARIERARRMLLDLFQVHGYELVMPPLVEYVESLLSGTGRDLELQLVKVVDQLSGRLMGVRADITPQAARIDAHLLNRRGVTRLCYAGSVLRALPANLTGTREPLQVGAEIYGHAGPESDVEIQQLMLKSLALLGAKTVHLDLGHVGVFRALAREGGLADALESDLFRALQAKDVPLVEDLTSGLAAPIGRALRLLPELYGGREVLAEARRRLPPLPEIGQALDDLETVADALEPMVGELCFDLAELRGYHYHSGAVFAAYVPGCASAVAQGGRYDEVGSAFGRARPATGFSLDLRQLSPYLPEVQPRTGILAPCLPDPALAKVIESLRAQGEVVVVDLPGHEEFRDELGCDRELKFQDGCWQVLPSRRT</sequence>
<dbReference type="GO" id="GO:0016757">
    <property type="term" value="F:glycosyltransferase activity"/>
    <property type="evidence" value="ECO:0007669"/>
    <property type="project" value="UniProtKB-KW"/>
</dbReference>
<dbReference type="InterPro" id="IPR045864">
    <property type="entry name" value="aa-tRNA-synth_II/BPL/LPL"/>
</dbReference>
<organism evidence="10 11">
    <name type="scientific">Pelomicrobium methylotrophicum</name>
    <dbReference type="NCBI Taxonomy" id="2602750"/>
    <lineage>
        <taxon>Bacteria</taxon>
        <taxon>Pseudomonadati</taxon>
        <taxon>Pseudomonadota</taxon>
        <taxon>Hydrogenophilia</taxon>
        <taxon>Hydrogenophilia incertae sedis</taxon>
        <taxon>Pelomicrobium</taxon>
    </lineage>
</organism>
<protein>
    <recommendedName>
        <fullName evidence="4 7">ATP phosphoribosyltransferase regulatory subunit</fullName>
    </recommendedName>
</protein>
<feature type="binding site" evidence="8">
    <location>
        <position position="109"/>
    </location>
    <ligand>
        <name>L-histidine</name>
        <dbReference type="ChEBI" id="CHEBI:57595"/>
    </ligand>
</feature>
<comment type="subunit">
    <text evidence="7">Heteromultimer composed of HisG and HisZ subunits.</text>
</comment>
<evidence type="ECO:0000256" key="2">
    <source>
        <dbReference type="ARBA" id="ARBA00004667"/>
    </source>
</evidence>
<dbReference type="Proteomes" id="UP000321201">
    <property type="component" value="Unassembled WGS sequence"/>
</dbReference>
<evidence type="ECO:0000256" key="6">
    <source>
        <dbReference type="ARBA" id="ARBA00025246"/>
    </source>
</evidence>
<dbReference type="InParanoid" id="A0A5C7EVK4"/>
<comment type="pathway">
    <text evidence="2 7">Amino-acid biosynthesis; L-histidine biosynthesis; L-histidine from 5-phospho-alpha-D-ribose 1-diphosphate: step 1/9.</text>
</comment>
<dbReference type="GO" id="GO:0005737">
    <property type="term" value="C:cytoplasm"/>
    <property type="evidence" value="ECO:0007669"/>
    <property type="project" value="UniProtKB-SubCell"/>
</dbReference>
<proteinExistence type="inferred from homology"/>
<dbReference type="PANTHER" id="PTHR11476">
    <property type="entry name" value="HISTIDYL-TRNA SYNTHETASE"/>
    <property type="match status" value="1"/>
</dbReference>
<feature type="domain" description="Class II Histidinyl-tRNA synthetase (HisRS)-like catalytic core" evidence="9">
    <location>
        <begin position="10"/>
        <end position="315"/>
    </location>
</feature>
<dbReference type="PANTHER" id="PTHR11476:SF7">
    <property type="entry name" value="HISTIDINE--TRNA LIGASE"/>
    <property type="match status" value="1"/>
</dbReference>
<comment type="similarity">
    <text evidence="3 7">Belongs to the class-II aminoacyl-tRNA synthetase family. HisZ subfamily.</text>
</comment>
<feature type="binding site" evidence="8">
    <location>
        <position position="123"/>
    </location>
    <ligand>
        <name>L-histidine</name>
        <dbReference type="ChEBI" id="CHEBI:57595"/>
    </ligand>
</feature>
<dbReference type="InterPro" id="IPR004516">
    <property type="entry name" value="HisRS/HisZ"/>
</dbReference>
<dbReference type="AlphaFoldDB" id="A0A5C7EVK4"/>
<keyword evidence="11" id="KW-1185">Reference proteome</keyword>
<comment type="miscellaneous">
    <text evidence="7">This function is generally fulfilled by the C-terminal part of HisG, which is missing in some bacteria such as this one.</text>
</comment>
<evidence type="ECO:0000313" key="11">
    <source>
        <dbReference type="Proteomes" id="UP000321201"/>
    </source>
</evidence>
<evidence type="ECO:0000256" key="5">
    <source>
        <dbReference type="ARBA" id="ARBA00022490"/>
    </source>
</evidence>
<dbReference type="InterPro" id="IPR041715">
    <property type="entry name" value="HisRS-like_core"/>
</dbReference>
<dbReference type="GO" id="GO:0000105">
    <property type="term" value="P:L-histidine biosynthetic process"/>
    <property type="evidence" value="ECO:0007669"/>
    <property type="project" value="UniProtKB-UniRule"/>
</dbReference>
<keyword evidence="7" id="KW-0368">Histidine biosynthesis</keyword>
<dbReference type="NCBIfam" id="NF009086">
    <property type="entry name" value="PRK12421.1"/>
    <property type="match status" value="1"/>
</dbReference>
<evidence type="ECO:0000256" key="3">
    <source>
        <dbReference type="ARBA" id="ARBA00005539"/>
    </source>
</evidence>
<dbReference type="PIRSF" id="PIRSF001549">
    <property type="entry name" value="His-tRNA_synth"/>
    <property type="match status" value="1"/>
</dbReference>
<dbReference type="SUPFAM" id="SSF55681">
    <property type="entry name" value="Class II aaRS and biotin synthetases"/>
    <property type="match status" value="1"/>
</dbReference>
<feature type="binding site" evidence="8">
    <location>
        <begin position="80"/>
        <end position="82"/>
    </location>
    <ligand>
        <name>L-histidine</name>
        <dbReference type="ChEBI" id="CHEBI:57595"/>
    </ligand>
</feature>
<evidence type="ECO:0000256" key="1">
    <source>
        <dbReference type="ARBA" id="ARBA00004496"/>
    </source>
</evidence>
<dbReference type="OrthoDB" id="9769617at2"/>
<dbReference type="Gene3D" id="3.30.930.10">
    <property type="entry name" value="Bira Bifunctional Protein, Domain 2"/>
    <property type="match status" value="1"/>
</dbReference>
<dbReference type="InterPro" id="IPR004517">
    <property type="entry name" value="HisZ"/>
</dbReference>
<evidence type="ECO:0000313" key="10">
    <source>
        <dbReference type="EMBL" id="TXF11076.1"/>
    </source>
</evidence>
<dbReference type="NCBIfam" id="TIGR00443">
    <property type="entry name" value="hisZ_biosyn_reg"/>
    <property type="match status" value="1"/>
</dbReference>
<dbReference type="EMBL" id="VPFL01000017">
    <property type="protein sequence ID" value="TXF11076.1"/>
    <property type="molecule type" value="Genomic_DNA"/>
</dbReference>
<evidence type="ECO:0000256" key="7">
    <source>
        <dbReference type="HAMAP-Rule" id="MF_00125"/>
    </source>
</evidence>
<dbReference type="HAMAP" id="MF_00125">
    <property type="entry name" value="HisZ"/>
    <property type="match status" value="1"/>
</dbReference>
<comment type="caution">
    <text evidence="10">The sequence shown here is derived from an EMBL/GenBank/DDBJ whole genome shotgun (WGS) entry which is preliminary data.</text>
</comment>
<dbReference type="Pfam" id="PF13393">
    <property type="entry name" value="tRNA-synt_His"/>
    <property type="match status" value="1"/>
</dbReference>
<gene>
    <name evidence="7" type="primary">hisZ</name>
    <name evidence="10" type="ORF">FR698_12160</name>
</gene>
<evidence type="ECO:0000259" key="9">
    <source>
        <dbReference type="Pfam" id="PF13393"/>
    </source>
</evidence>
<keyword evidence="10" id="KW-0808">Transferase</keyword>
<name>A0A5C7EVK4_9PROT</name>
<evidence type="ECO:0000256" key="4">
    <source>
        <dbReference type="ARBA" id="ARBA00020397"/>
    </source>
</evidence>
<keyword evidence="7" id="KW-0028">Amino-acid biosynthesis</keyword>
<dbReference type="RefSeq" id="WP_147800468.1">
    <property type="nucleotide sequence ID" value="NZ_VPFL01000017.1"/>
</dbReference>
<reference evidence="10 11" key="1">
    <citation type="submission" date="2019-08" db="EMBL/GenBank/DDBJ databases">
        <title>Pelomicrobium methylotrophicum gen. nov., sp. nov. a moderately thermophilic, facultatively anaerobic, lithoautotrophic and methylotrophic bacterium isolated from a terrestrial mud volcano.</title>
        <authorList>
            <person name="Slobodkina G.B."/>
            <person name="Merkel A.Y."/>
            <person name="Slobodkin A.I."/>
        </authorList>
    </citation>
    <scope>NUCLEOTIDE SEQUENCE [LARGE SCALE GENOMIC DNA]</scope>
    <source>
        <strain evidence="10 11">SM250</strain>
    </source>
</reference>
<feature type="binding site" evidence="8">
    <location>
        <position position="265"/>
    </location>
    <ligand>
        <name>L-histidine</name>
        <dbReference type="ChEBI" id="CHEBI:57595"/>
    </ligand>
</feature>
<feature type="binding site" evidence="8">
    <location>
        <position position="127"/>
    </location>
    <ligand>
        <name>L-histidine</name>
        <dbReference type="ChEBI" id="CHEBI:57595"/>
    </ligand>
</feature>
<dbReference type="UniPathway" id="UPA00031">
    <property type="reaction ID" value="UER00006"/>
</dbReference>
<comment type="subcellular location">
    <subcellularLocation>
        <location evidence="1 7">Cytoplasm</location>
    </subcellularLocation>
</comment>
<dbReference type="NCBIfam" id="NF008935">
    <property type="entry name" value="PRK12292.1-1"/>
    <property type="match status" value="1"/>
</dbReference>
<keyword evidence="10" id="KW-0328">Glycosyltransferase</keyword>
<keyword evidence="5 7" id="KW-0963">Cytoplasm</keyword>
<dbReference type="CDD" id="cd00773">
    <property type="entry name" value="HisRS-like_core"/>
    <property type="match status" value="1"/>
</dbReference>